<dbReference type="InterPro" id="IPR050583">
    <property type="entry name" value="Mycobacterial_A85_antigen"/>
</dbReference>
<dbReference type="EMBL" id="BORW01000002">
    <property type="protein sequence ID" value="GIO66005.1"/>
    <property type="molecule type" value="Genomic_DNA"/>
</dbReference>
<sequence>MMIEKAPVGFDRPRENVTRGNMNTVEYFSSTVGNSRKTMVYTPPGFSDAKRYNVLYLLHGIGGDEAEWFNHGHPEVIFDNLYADGKLAPMIVVLPNGRAMPDDRATGDIFSAEKVRAFETFESDLLHDLIPFIESNYPVFTDRGNRALAGLSMGGGQSLNIGLHHLDRFAWIGAFSPAPNTKAPELLVPSPKETSASLKLLWLSCGDRDELLSISTRTHDYLARHEVPHAWYITKDGGHDWPVWKNDLYYFSRLLFHDVSSGDE</sequence>
<accession>A0ABQ4LRX4</accession>
<dbReference type="Gene3D" id="3.40.50.1820">
    <property type="entry name" value="alpha/beta hydrolase"/>
    <property type="match status" value="1"/>
</dbReference>
<dbReference type="PANTHER" id="PTHR48098:SF1">
    <property type="entry name" value="DIACYLGLYCEROL ACYLTRANSFERASE_MYCOLYLTRANSFERASE AG85A"/>
    <property type="match status" value="1"/>
</dbReference>
<gene>
    <name evidence="1" type="ORF">J21TS3_08260</name>
</gene>
<name>A0ABQ4LRX4_9BACL</name>
<dbReference type="PANTHER" id="PTHR48098">
    <property type="entry name" value="ENTEROCHELIN ESTERASE-RELATED"/>
    <property type="match status" value="1"/>
</dbReference>
<comment type="caution">
    <text evidence="1">The sequence shown here is derived from an EMBL/GenBank/DDBJ whole genome shotgun (WGS) entry which is preliminary data.</text>
</comment>
<evidence type="ECO:0008006" key="3">
    <source>
        <dbReference type="Google" id="ProtNLM"/>
    </source>
</evidence>
<dbReference type="Proteomes" id="UP000680638">
    <property type="component" value="Unassembled WGS sequence"/>
</dbReference>
<dbReference type="Pfam" id="PF00756">
    <property type="entry name" value="Esterase"/>
    <property type="match status" value="1"/>
</dbReference>
<protein>
    <recommendedName>
        <fullName evidence="3">Enterochelin esterase</fullName>
    </recommendedName>
</protein>
<dbReference type="SUPFAM" id="SSF53474">
    <property type="entry name" value="alpha/beta-Hydrolases"/>
    <property type="match status" value="1"/>
</dbReference>
<evidence type="ECO:0000313" key="1">
    <source>
        <dbReference type="EMBL" id="GIO66005.1"/>
    </source>
</evidence>
<dbReference type="RefSeq" id="WP_246536584.1">
    <property type="nucleotide sequence ID" value="NZ_BORW01000002.1"/>
</dbReference>
<evidence type="ECO:0000313" key="2">
    <source>
        <dbReference type="Proteomes" id="UP000680638"/>
    </source>
</evidence>
<reference evidence="1 2" key="1">
    <citation type="submission" date="2021-03" db="EMBL/GenBank/DDBJ databases">
        <title>Antimicrobial resistance genes in bacteria isolated from Japanese honey, and their potential for conferring macrolide and lincosamide resistance in the American foulbrood pathogen Paenibacillus larvae.</title>
        <authorList>
            <person name="Okamoto M."/>
            <person name="Kumagai M."/>
            <person name="Kanamori H."/>
            <person name="Takamatsu D."/>
        </authorList>
    </citation>
    <scope>NUCLEOTIDE SEQUENCE [LARGE SCALE GENOMIC DNA]</scope>
    <source>
        <strain evidence="1 2">J21TS3</strain>
    </source>
</reference>
<dbReference type="InterPro" id="IPR029058">
    <property type="entry name" value="AB_hydrolase_fold"/>
</dbReference>
<dbReference type="InterPro" id="IPR000801">
    <property type="entry name" value="Esterase-like"/>
</dbReference>
<keyword evidence="2" id="KW-1185">Reference proteome</keyword>
<proteinExistence type="predicted"/>
<organism evidence="1 2">
    <name type="scientific">Paenibacillus cookii</name>
    <dbReference type="NCBI Taxonomy" id="157839"/>
    <lineage>
        <taxon>Bacteria</taxon>
        <taxon>Bacillati</taxon>
        <taxon>Bacillota</taxon>
        <taxon>Bacilli</taxon>
        <taxon>Bacillales</taxon>
        <taxon>Paenibacillaceae</taxon>
        <taxon>Paenibacillus</taxon>
    </lineage>
</organism>